<evidence type="ECO:0000256" key="7">
    <source>
        <dbReference type="ARBA" id="ARBA00022857"/>
    </source>
</evidence>
<keyword evidence="5" id="KW-0028">Amino-acid biosynthesis</keyword>
<keyword evidence="8" id="KW-0560">Oxidoreductase</keyword>
<evidence type="ECO:0000256" key="12">
    <source>
        <dbReference type="ARBA" id="ARBA00050041"/>
    </source>
</evidence>
<dbReference type="RefSeq" id="XP_031027080.1">
    <property type="nucleotide sequence ID" value="XM_031166990.1"/>
</dbReference>
<name>A0A507CCV7_9FUNG</name>
<keyword evidence="7" id="KW-0521">NADP</keyword>
<comment type="pathway">
    <text evidence="1">Amino-acid biosynthesis; L-methionine biosynthesis via de novo pathway; L-homoserine from L-aspartate: step 2/3.</text>
</comment>
<sequence>MSEPARKKQRNGASSATATQPAEPTEKINVGILGATGMVGQRFMQLLSTHPYFIVTHLGASSRSAGKTYTQATAWKQSTPIPSIYASMLVTECKPDLFPGVKIVFSGLDSDVAGDVEDAFLAADVAVFSNAKNHRMDDDVPLVVPVVNTRHYDIIGHQRKHRGVKKGLLVANANCSTTGLVVPLKALEDAFGGLDKVMVVTMQAVSGAGYPGVASMDILDNVVPYISGEEEKMEIETSKILGSLNKGKTAFINNKVVTSASCNRVPVIDGHTESVSVLFSRKPAPSVADVISALKAYTCEAQSLNCPSAPEQVIIVHEAPDRPQPRLDRDNGRGMAVTVGRVRECPIFDVKFTLLSHNTILGAAGSSIMNAEVAVAKGLIK</sequence>
<evidence type="ECO:0000256" key="5">
    <source>
        <dbReference type="ARBA" id="ARBA00022605"/>
    </source>
</evidence>
<evidence type="ECO:0000256" key="11">
    <source>
        <dbReference type="ARBA" id="ARBA00049950"/>
    </source>
</evidence>
<organism evidence="16 17">
    <name type="scientific">Synchytrium microbalum</name>
    <dbReference type="NCBI Taxonomy" id="1806994"/>
    <lineage>
        <taxon>Eukaryota</taxon>
        <taxon>Fungi</taxon>
        <taxon>Fungi incertae sedis</taxon>
        <taxon>Chytridiomycota</taxon>
        <taxon>Chytridiomycota incertae sedis</taxon>
        <taxon>Chytridiomycetes</taxon>
        <taxon>Synchytriales</taxon>
        <taxon>Synchytriaceae</taxon>
        <taxon>Synchytrium</taxon>
    </lineage>
</organism>
<dbReference type="PANTHER" id="PTHR46718">
    <property type="entry name" value="ASPARTATE-SEMIALDEHYDE DEHYDROGENASE"/>
    <property type="match status" value="1"/>
</dbReference>
<feature type="domain" description="Semialdehyde dehydrogenase NAD-binding" evidence="15">
    <location>
        <begin position="29"/>
        <end position="155"/>
    </location>
</feature>
<dbReference type="PIRSF" id="PIRSF000148">
    <property type="entry name" value="ASA_dh"/>
    <property type="match status" value="1"/>
</dbReference>
<feature type="active site" description="Proton acceptor" evidence="13">
    <location>
        <position position="271"/>
    </location>
</feature>
<evidence type="ECO:0000256" key="4">
    <source>
        <dbReference type="ARBA" id="ARBA00013120"/>
    </source>
</evidence>
<dbReference type="InterPro" id="IPR005676">
    <property type="entry name" value="Asp_semi-ald_DH_pep-lack"/>
</dbReference>
<evidence type="ECO:0000313" key="16">
    <source>
        <dbReference type="EMBL" id="TPX37009.1"/>
    </source>
</evidence>
<evidence type="ECO:0000256" key="1">
    <source>
        <dbReference type="ARBA" id="ARBA00005021"/>
    </source>
</evidence>
<gene>
    <name evidence="16" type="ORF">SmJEL517_g01062</name>
</gene>
<reference evidence="16 17" key="1">
    <citation type="journal article" date="2019" name="Sci. Rep.">
        <title>Comparative genomics of chytrid fungi reveal insights into the obligate biotrophic and pathogenic lifestyle of Synchytrium endobioticum.</title>
        <authorList>
            <person name="van de Vossenberg B.T.L.H."/>
            <person name="Warris S."/>
            <person name="Nguyen H.D.T."/>
            <person name="van Gent-Pelzer M.P.E."/>
            <person name="Joly D.L."/>
            <person name="van de Geest H.C."/>
            <person name="Bonants P.J.M."/>
            <person name="Smith D.S."/>
            <person name="Levesque C.A."/>
            <person name="van der Lee T.A.J."/>
        </authorList>
    </citation>
    <scope>NUCLEOTIDE SEQUENCE [LARGE SCALE GENOMIC DNA]</scope>
    <source>
        <strain evidence="16 17">JEL517</strain>
    </source>
</reference>
<keyword evidence="9" id="KW-0486">Methionine biosynthesis</keyword>
<dbReference type="InterPro" id="IPR000534">
    <property type="entry name" value="Semialdehyde_DH_NAD-bd"/>
</dbReference>
<dbReference type="FunFam" id="3.30.360.10:FF:000016">
    <property type="entry name" value="Probable aspartate-semialdehyde dehydrogenase"/>
    <property type="match status" value="1"/>
</dbReference>
<dbReference type="CDD" id="cd18130">
    <property type="entry name" value="ASADH_C_arch_fung_like"/>
    <property type="match status" value="1"/>
</dbReference>
<dbReference type="SUPFAM" id="SSF55347">
    <property type="entry name" value="Glyceraldehyde-3-phosphate dehydrogenase-like, C-terminal domain"/>
    <property type="match status" value="1"/>
</dbReference>
<protein>
    <recommendedName>
        <fullName evidence="12">Aspartate-semialdehyde dehydrogenase</fullName>
        <ecNumber evidence="4">1.2.1.11</ecNumber>
    </recommendedName>
</protein>
<evidence type="ECO:0000256" key="8">
    <source>
        <dbReference type="ARBA" id="ARBA00023002"/>
    </source>
</evidence>
<dbReference type="AlphaFoldDB" id="A0A507CCV7"/>
<dbReference type="NCBIfam" id="NF006416">
    <property type="entry name" value="PRK08664.1"/>
    <property type="match status" value="1"/>
</dbReference>
<dbReference type="PANTHER" id="PTHR46718:SF1">
    <property type="entry name" value="ASPARTATE-SEMIALDEHYDE DEHYDROGENASE"/>
    <property type="match status" value="1"/>
</dbReference>
<dbReference type="NCBIfam" id="TIGR00978">
    <property type="entry name" value="asd_EA"/>
    <property type="match status" value="1"/>
</dbReference>
<dbReference type="GO" id="GO:0051287">
    <property type="term" value="F:NAD binding"/>
    <property type="evidence" value="ECO:0007669"/>
    <property type="project" value="InterPro"/>
</dbReference>
<dbReference type="STRING" id="1806994.A0A507CCV7"/>
<feature type="region of interest" description="Disordered" evidence="14">
    <location>
        <begin position="1"/>
        <end position="23"/>
    </location>
</feature>
<dbReference type="GO" id="GO:0046983">
    <property type="term" value="F:protein dimerization activity"/>
    <property type="evidence" value="ECO:0007669"/>
    <property type="project" value="InterPro"/>
</dbReference>
<dbReference type="CDD" id="cd02315">
    <property type="entry name" value="ScASADH_like_N"/>
    <property type="match status" value="1"/>
</dbReference>
<comment type="function">
    <text evidence="11">Catalyzes the NADPH-dependent formation of L-aspartate 4-semialdehyde (L-ASA) by the reductive dephosphorylation of 4-phospho-L-aspartate. Mediates the second step in the biosynthesis of amino acids that derive from aspartate (the aspartate family of amino acids), including methioinine and threonine, the latter of which is a precursor to isoleucine.</text>
</comment>
<dbReference type="GeneID" id="42002287"/>
<dbReference type="Pfam" id="PF01118">
    <property type="entry name" value="Semialdhyde_dh"/>
    <property type="match status" value="1"/>
</dbReference>
<dbReference type="Gene3D" id="3.40.50.720">
    <property type="entry name" value="NAD(P)-binding Rossmann-like Domain"/>
    <property type="match status" value="1"/>
</dbReference>
<comment type="similarity">
    <text evidence="3">Belongs to the aspartate-semialdehyde dehydrogenase family.</text>
</comment>
<dbReference type="InterPro" id="IPR051823">
    <property type="entry name" value="ASADH-related"/>
</dbReference>
<keyword evidence="17" id="KW-1185">Reference proteome</keyword>
<evidence type="ECO:0000256" key="10">
    <source>
        <dbReference type="ARBA" id="ARBA00049864"/>
    </source>
</evidence>
<proteinExistence type="inferred from homology"/>
<dbReference type="Pfam" id="PF02774">
    <property type="entry name" value="Semialdhyde_dhC"/>
    <property type="match status" value="1"/>
</dbReference>
<dbReference type="GO" id="GO:0009088">
    <property type="term" value="P:threonine biosynthetic process"/>
    <property type="evidence" value="ECO:0007669"/>
    <property type="project" value="UniProtKB-KW"/>
</dbReference>
<dbReference type="Proteomes" id="UP000319731">
    <property type="component" value="Unassembled WGS sequence"/>
</dbReference>
<evidence type="ECO:0000256" key="13">
    <source>
        <dbReference type="PIRSR" id="PIRSR000148-1"/>
    </source>
</evidence>
<evidence type="ECO:0000259" key="15">
    <source>
        <dbReference type="SMART" id="SM00859"/>
    </source>
</evidence>
<evidence type="ECO:0000256" key="9">
    <source>
        <dbReference type="ARBA" id="ARBA00023167"/>
    </source>
</evidence>
<dbReference type="OrthoDB" id="1894490at2759"/>
<evidence type="ECO:0000256" key="2">
    <source>
        <dbReference type="ARBA" id="ARBA00005097"/>
    </source>
</evidence>
<evidence type="ECO:0000256" key="3">
    <source>
        <dbReference type="ARBA" id="ARBA00010584"/>
    </source>
</evidence>
<dbReference type="InterPro" id="IPR036291">
    <property type="entry name" value="NAD(P)-bd_dom_sf"/>
</dbReference>
<evidence type="ECO:0000256" key="14">
    <source>
        <dbReference type="SAM" id="MobiDB-lite"/>
    </source>
</evidence>
<feature type="active site" description="Acyl-thioester intermediate" evidence="13">
    <location>
        <position position="175"/>
    </location>
</feature>
<evidence type="ECO:0000313" key="17">
    <source>
        <dbReference type="Proteomes" id="UP000319731"/>
    </source>
</evidence>
<dbReference type="GO" id="GO:0009086">
    <property type="term" value="P:methionine biosynthetic process"/>
    <property type="evidence" value="ECO:0007669"/>
    <property type="project" value="UniProtKB-KW"/>
</dbReference>
<dbReference type="GO" id="GO:0004073">
    <property type="term" value="F:aspartate-semialdehyde dehydrogenase activity"/>
    <property type="evidence" value="ECO:0007669"/>
    <property type="project" value="UniProtKB-EC"/>
</dbReference>
<dbReference type="SUPFAM" id="SSF51735">
    <property type="entry name" value="NAD(P)-binding Rossmann-fold domains"/>
    <property type="match status" value="1"/>
</dbReference>
<dbReference type="EC" id="1.2.1.11" evidence="4"/>
<dbReference type="InterPro" id="IPR012280">
    <property type="entry name" value="Semialdhyde_DH_dimer_dom"/>
</dbReference>
<dbReference type="EMBL" id="QEAO01000003">
    <property type="protein sequence ID" value="TPX37009.1"/>
    <property type="molecule type" value="Genomic_DNA"/>
</dbReference>
<accession>A0A507CCV7</accession>
<comment type="pathway">
    <text evidence="2">Amino-acid biosynthesis; L-threonine biosynthesis; L-threonine from L-aspartate: step 2/5.</text>
</comment>
<feature type="compositionally biased region" description="Polar residues" evidence="14">
    <location>
        <begin position="11"/>
        <end position="22"/>
    </location>
</feature>
<dbReference type="SMART" id="SM00859">
    <property type="entry name" value="Semialdhyde_dh"/>
    <property type="match status" value="1"/>
</dbReference>
<evidence type="ECO:0000256" key="6">
    <source>
        <dbReference type="ARBA" id="ARBA00022697"/>
    </source>
</evidence>
<dbReference type="GO" id="GO:0050661">
    <property type="term" value="F:NADP binding"/>
    <property type="evidence" value="ECO:0007669"/>
    <property type="project" value="InterPro"/>
</dbReference>
<comment type="caution">
    <text evidence="16">The sequence shown here is derived from an EMBL/GenBank/DDBJ whole genome shotgun (WGS) entry which is preliminary data.</text>
</comment>
<dbReference type="Gene3D" id="3.30.360.10">
    <property type="entry name" value="Dihydrodipicolinate Reductase, domain 2"/>
    <property type="match status" value="1"/>
</dbReference>
<comment type="catalytic activity">
    <reaction evidence="10">
        <text>L-aspartate 4-semialdehyde + phosphate + NADP(+) = 4-phospho-L-aspartate + NADPH + H(+)</text>
        <dbReference type="Rhea" id="RHEA:24284"/>
        <dbReference type="ChEBI" id="CHEBI:15378"/>
        <dbReference type="ChEBI" id="CHEBI:43474"/>
        <dbReference type="ChEBI" id="CHEBI:57535"/>
        <dbReference type="ChEBI" id="CHEBI:57783"/>
        <dbReference type="ChEBI" id="CHEBI:58349"/>
        <dbReference type="ChEBI" id="CHEBI:537519"/>
        <dbReference type="EC" id="1.2.1.11"/>
    </reaction>
    <physiologicalReaction direction="right-to-left" evidence="10">
        <dbReference type="Rhea" id="RHEA:24286"/>
    </physiologicalReaction>
</comment>
<keyword evidence="6" id="KW-0791">Threonine biosynthesis</keyword>